<protein>
    <submittedName>
        <fullName evidence="3">Uncharacterized protein</fullName>
    </submittedName>
</protein>
<dbReference type="WBParaSite" id="ACRNAN_Path_1595.g6200.t1">
    <property type="protein sequence ID" value="ACRNAN_Path_1595.g6200.t1"/>
    <property type="gene ID" value="ACRNAN_Path_1595.g6200"/>
</dbReference>
<organism evidence="2 3">
    <name type="scientific">Acrobeloides nanus</name>
    <dbReference type="NCBI Taxonomy" id="290746"/>
    <lineage>
        <taxon>Eukaryota</taxon>
        <taxon>Metazoa</taxon>
        <taxon>Ecdysozoa</taxon>
        <taxon>Nematoda</taxon>
        <taxon>Chromadorea</taxon>
        <taxon>Rhabditida</taxon>
        <taxon>Tylenchina</taxon>
        <taxon>Cephalobomorpha</taxon>
        <taxon>Cephaloboidea</taxon>
        <taxon>Cephalobidae</taxon>
        <taxon>Acrobeloides</taxon>
    </lineage>
</organism>
<proteinExistence type="predicted"/>
<keyword evidence="1" id="KW-0175">Coiled coil</keyword>
<feature type="coiled-coil region" evidence="1">
    <location>
        <begin position="24"/>
        <end position="86"/>
    </location>
</feature>
<dbReference type="Proteomes" id="UP000887540">
    <property type="component" value="Unplaced"/>
</dbReference>
<reference evidence="3" key="1">
    <citation type="submission" date="2022-11" db="UniProtKB">
        <authorList>
            <consortium name="WormBaseParasite"/>
        </authorList>
    </citation>
    <scope>IDENTIFICATION</scope>
</reference>
<accession>A0A914C2J9</accession>
<evidence type="ECO:0000256" key="1">
    <source>
        <dbReference type="SAM" id="Coils"/>
    </source>
</evidence>
<keyword evidence="2" id="KW-1185">Reference proteome</keyword>
<evidence type="ECO:0000313" key="3">
    <source>
        <dbReference type="WBParaSite" id="ACRNAN_Path_1595.g6200.t1"/>
    </source>
</evidence>
<dbReference type="AlphaFoldDB" id="A0A914C2J9"/>
<name>A0A914C2J9_9BILA</name>
<sequence length="192" mass="22380">MGDRKRSKPYSSGSGEEEKVVDWVQEYLELRKEKDKELREKEKAKELCNKKLNELQNENKNLSINNALLNKDLELANNKILFLESKLSPRGAIEAYEKQAINLPRVRNDKRSKRWSWIFLNKPSFSKHLDKSTTVNDVSNLAEEVYNHASSEIHSFDINKGVIVSKRTYSKAHRNFLYAVCKALRCTFTEED</sequence>
<evidence type="ECO:0000313" key="2">
    <source>
        <dbReference type="Proteomes" id="UP000887540"/>
    </source>
</evidence>